<reference evidence="2" key="1">
    <citation type="submission" date="2021-03" db="EMBL/GenBank/DDBJ databases">
        <title>Whole genome shotgun sequence of Actinoplanes auranticolor NBRC 12245.</title>
        <authorList>
            <person name="Komaki H."/>
            <person name="Tamura T."/>
        </authorList>
    </citation>
    <scope>NUCLEOTIDE SEQUENCE</scope>
    <source>
        <strain evidence="2">NBRC 12245</strain>
    </source>
</reference>
<keyword evidence="3" id="KW-1185">Reference proteome</keyword>
<dbReference type="EMBL" id="BOQL01000038">
    <property type="protein sequence ID" value="GIM71737.1"/>
    <property type="molecule type" value="Genomic_DNA"/>
</dbReference>
<proteinExistence type="predicted"/>
<accession>A0A919SG15</accession>
<comment type="caution">
    <text evidence="2">The sequence shown here is derived from an EMBL/GenBank/DDBJ whole genome shotgun (WGS) entry which is preliminary data.</text>
</comment>
<organism evidence="2 3">
    <name type="scientific">Actinoplanes auranticolor</name>
    <dbReference type="NCBI Taxonomy" id="47988"/>
    <lineage>
        <taxon>Bacteria</taxon>
        <taxon>Bacillati</taxon>
        <taxon>Actinomycetota</taxon>
        <taxon>Actinomycetes</taxon>
        <taxon>Micromonosporales</taxon>
        <taxon>Micromonosporaceae</taxon>
        <taxon>Actinoplanes</taxon>
    </lineage>
</organism>
<dbReference type="RefSeq" id="WP_212990728.1">
    <property type="nucleotide sequence ID" value="NZ_BAABEA010000025.1"/>
</dbReference>
<evidence type="ECO:0000256" key="1">
    <source>
        <dbReference type="SAM" id="MobiDB-lite"/>
    </source>
</evidence>
<sequence>MLQRWQAARHRTGSEATSTDWKCTVRPEAAAAREFAPGDRAPGMAALQL</sequence>
<evidence type="ECO:0000313" key="2">
    <source>
        <dbReference type="EMBL" id="GIM71737.1"/>
    </source>
</evidence>
<feature type="region of interest" description="Disordered" evidence="1">
    <location>
        <begin position="1"/>
        <end position="21"/>
    </location>
</feature>
<dbReference type="Proteomes" id="UP000681340">
    <property type="component" value="Unassembled WGS sequence"/>
</dbReference>
<protein>
    <submittedName>
        <fullName evidence="2">Uncharacterized protein</fullName>
    </submittedName>
</protein>
<name>A0A919SG15_9ACTN</name>
<dbReference type="AlphaFoldDB" id="A0A919SG15"/>
<gene>
    <name evidence="2" type="ORF">Aau02nite_47450</name>
</gene>
<evidence type="ECO:0000313" key="3">
    <source>
        <dbReference type="Proteomes" id="UP000681340"/>
    </source>
</evidence>